<dbReference type="Proteomes" id="UP000191408">
    <property type="component" value="Unassembled WGS sequence"/>
</dbReference>
<dbReference type="AlphaFoldDB" id="A0A1V6NYM0"/>
<accession>A0A1V6NYM0</accession>
<keyword evidence="2" id="KW-1185">Reference proteome</keyword>
<protein>
    <submittedName>
        <fullName evidence="1">Uncharacterized protein</fullName>
    </submittedName>
</protein>
<evidence type="ECO:0000313" key="2">
    <source>
        <dbReference type="Proteomes" id="UP000191408"/>
    </source>
</evidence>
<organism evidence="1 2">
    <name type="scientific">Penicillium polonicum</name>
    <dbReference type="NCBI Taxonomy" id="60169"/>
    <lineage>
        <taxon>Eukaryota</taxon>
        <taxon>Fungi</taxon>
        <taxon>Dikarya</taxon>
        <taxon>Ascomycota</taxon>
        <taxon>Pezizomycotina</taxon>
        <taxon>Eurotiomycetes</taxon>
        <taxon>Eurotiomycetidae</taxon>
        <taxon>Eurotiales</taxon>
        <taxon>Aspergillaceae</taxon>
        <taxon>Penicillium</taxon>
    </lineage>
</organism>
<name>A0A1V6NYM0_PENPO</name>
<gene>
    <name evidence="1" type="ORF">PENPOL_c002G08159</name>
</gene>
<dbReference type="EMBL" id="MDYM01000002">
    <property type="protein sequence ID" value="OQD69814.1"/>
    <property type="molecule type" value="Genomic_DNA"/>
</dbReference>
<reference evidence="2" key="1">
    <citation type="journal article" date="2017" name="Nat. Microbiol.">
        <title>Global analysis of biosynthetic gene clusters reveals vast potential of secondary metabolite production in Penicillium species.</title>
        <authorList>
            <person name="Nielsen J.C."/>
            <person name="Grijseels S."/>
            <person name="Prigent S."/>
            <person name="Ji B."/>
            <person name="Dainat J."/>
            <person name="Nielsen K.F."/>
            <person name="Frisvad J.C."/>
            <person name="Workman M."/>
            <person name="Nielsen J."/>
        </authorList>
    </citation>
    <scope>NUCLEOTIDE SEQUENCE [LARGE SCALE GENOMIC DNA]</scope>
    <source>
        <strain evidence="2">IBT 4502</strain>
    </source>
</reference>
<comment type="caution">
    <text evidence="1">The sequence shown here is derived from an EMBL/GenBank/DDBJ whole genome shotgun (WGS) entry which is preliminary data.</text>
</comment>
<evidence type="ECO:0000313" key="1">
    <source>
        <dbReference type="EMBL" id="OQD69814.1"/>
    </source>
</evidence>
<dbReference type="STRING" id="60169.A0A1V6NYM0"/>
<sequence>MASTSFVNMPRTIVRQYSKPEDDINPSRLTRLVDMPGYTVERSDTTNTAKGRAHVVPKTFFMKTTLSELSHSVLRKKKLIRCLRTLVLMLVLEGQATEMVHDFEKVIEWMPLGRPLLYMKDPDHNFRIYDNDRALLAAFRVSPDSSDRYHTSEMLYRYYSMIFIFQNQSEWSIFTYIYFYDIAPPGTIPIWHVPDEAHAVPLSCVQLSDEFKERVRTAFQAGSRWSFVLTELQRITQDPDPVKPRLSYETDDGLLYSIRAEGEY</sequence>
<proteinExistence type="predicted"/>